<dbReference type="EMBL" id="KT995471">
    <property type="protein sequence ID" value="ALN66354.1"/>
    <property type="molecule type" value="Genomic_DNA"/>
</dbReference>
<proteinExistence type="predicted"/>
<organism evidence="1 3">
    <name type="scientific">White spot syndrome virus</name>
    <dbReference type="NCBI Taxonomy" id="342409"/>
    <lineage>
        <taxon>Viruses</taxon>
        <taxon>Viruses incertae sedis</taxon>
        <taxon>Naldaviricetes</taxon>
        <taxon>Nimaviridae</taxon>
        <taxon>Whispovirus</taxon>
    </lineage>
</organism>
<reference evidence="2" key="2">
    <citation type="journal article" date="2018" name="Aquaculture">
        <title>Complete genome sequence of a white spot syndrome virus associated with a disease incursion in Australia.</title>
        <authorList>
            <person name="Oakey J."/>
            <person name="Smith C.S."/>
        </authorList>
    </citation>
    <scope>NUCLEOTIDE SEQUENCE [LARGE SCALE GENOMIC DNA]</scope>
    <source>
        <strain evidence="2">WSSV-AU</strain>
    </source>
</reference>
<dbReference type="Proteomes" id="UP000267516">
    <property type="component" value="Segment"/>
</dbReference>
<name>A0A0S2E6F6_9VIRU</name>
<evidence type="ECO:0000313" key="2">
    <source>
        <dbReference type="EMBL" id="ATU83356.1"/>
    </source>
</evidence>
<dbReference type="GO" id="GO:0019031">
    <property type="term" value="C:viral envelope"/>
    <property type="evidence" value="ECO:0007669"/>
    <property type="project" value="UniProtKB-KW"/>
</dbReference>
<dbReference type="Proteomes" id="UP000267277">
    <property type="component" value="Segment"/>
</dbReference>
<evidence type="ECO:0000313" key="1">
    <source>
        <dbReference type="EMBL" id="ALN66354.1"/>
    </source>
</evidence>
<keyword evidence="1" id="KW-0946">Virion</keyword>
<reference evidence="1 3" key="1">
    <citation type="submission" date="2015-11" db="EMBL/GenBank/DDBJ databases">
        <title>Comparative analysis of genome sequences of three different virulent isolates of white spot syndrome virus.</title>
        <authorList>
            <person name="Gao M."/>
            <person name="Yang F."/>
            <person name="Xu L."/>
            <person name="Li F."/>
        </authorList>
    </citation>
    <scope>NUCLEOTIDE SEQUENCE [LARGE SCALE GENOMIC DNA]</scope>
    <source>
        <strain evidence="1 3">CN03</strain>
    </source>
</reference>
<sequence length="1606" mass="174089">MSRNSLRVKGLKENGGIIPNPFDPLYVDTDAPFGMAGVKSDIIGKGFVESLLPGEISSHYNTFDCFKTPKKCRVGGNDFECISCRSLGGGTCVKSSRELKTEYGIEDDDEYDGVCVPLADTIFSASSAFDKHGDDVATDAAYRNVNPFTTVEEAYLHYESGGVITGGGKKGTTYITKKRGCVDSSVVRKDPSLLNKDPRLEPILGCTDIVLCGGKGVGRPIHPTTFSIIDDVDDIDFDISSMTSTMDCLCEPGYSQQRDPATNAPKCEKKEGGIQEKEQGLGCPVMFRYGVVGDTGTKGCLCDESTQIRLEEVAGIDLPDAAKTDYAQPFVEGAKLLLQITERYETLGGSTKDACLPRPGNDTRMSALGYSYAASLFGRAPEITAFNGGHLITGGLLRESAMDAAGNWHSRIEDSDEQGKLTVSESVGGVVPYSGTGSVAAHIWNGDALNDNGLVGAGGGNFTEHPNASLRVVPLPHSNIPGLGIDSIDHAVGIIASQGKIFPETVHMRAGDPSGVKTDRRDAHNDTTIETSFLKDSDKAGYDSYKDNPLQKLRKSHDSGICATAYVVPSLHRVIKEKPSAKNDKTVNKILPLVHYRPTAKRMAHTPIETIFKHSLLTAQERDQSFANSTLNSMMVTNSSNSFDDVTNLLLDYFFPNLNGEGKERSGLPINTRSIYNEPNNAKFKEIGGIILQPVTAQGAKKSSTFARFGEKILSTNSPKIIDHYKAGSSAVFKKVGEKEAYEMFAHPPTAWRIASNEGTFFSGRGLNNGIEGTGMREAERVAKTLSKKPDIFAGAILTGDGVLMNGASSPLVRPMEIPASSLPEHTWFERRSPVNARGDPGSADNLTAINNTYDRVTKGDIRAILNSTTDIKTSFNSYAPARPFSKPLAPPAGVSAAAQATSFLGVLGGFPLPIPSSFLIQKSVQESVSNGTVGSMHGIVPLKFHEGDELWQQCEVKETEGALNFIPPPMALFESLLRVRTLSSETFIRPELIPNRFRADWGLSPHTAGHYLNGVYSPPCVREETGQSFGYPCSGALSQYTTMMVPKPLGPQSHSSLSKFSIKSYVEEQTRLLPANIGEKSIFEMQDPNSKNIFDKIGELGEKENCNCTNGLFCPKVNGGGRNKTDPIAATPSRGNRHSRFPLMTTLPKNDVHLSAALLRAQSGDARILNTIGETKTNGRKINLKAATENTWDISSNVMLAPNKFCAMRRSTAYTPYSTRQEKVPAAVLDERKGTFDRNAELLGDVGMTDIVSNDILMEDYERLPGVPPAEAEIFHIIRDAAKTGQEGAKARRIVDFFESSHGVTASTFNVGTFSPYVEGVKDIVSLYATPCFTDIDSPTISAGSATINEGASIEPTDGSEVVVEVVNSNMEMLGGSTAGSTKKRRLSISDYVDLEEDAEVFTINKQGKATENLRVRTSSSSKYVEGGQKDMVGFYEASKRVPRVMRRVHVLPVLTPYHGGFESCAPTAAQSACTRGVEITYADFMRPSDLSGTKTTLEGVRVKGPEPFDDLSTLYFRSVGGPNLRKFAHHHHFGYEGLMSRYYYTREKTVSVSEGDLKDRFPFVCQSDRGPFPPKRDGTIQPLALVDMGVLPEGALTRRTISME</sequence>
<protein>
    <submittedName>
        <fullName evidence="1">Envelope protein</fullName>
    </submittedName>
    <submittedName>
        <fullName evidence="2">ORF1081</fullName>
    </submittedName>
</protein>
<keyword evidence="1" id="KW-0261">Viral envelope protein</keyword>
<dbReference type="EMBL" id="MF768985">
    <property type="protein sequence ID" value="ATU83356.1"/>
    <property type="molecule type" value="Genomic_DNA"/>
</dbReference>
<accession>A0A0S2E6F6</accession>
<evidence type="ECO:0000313" key="3">
    <source>
        <dbReference type="Proteomes" id="UP000267277"/>
    </source>
</evidence>